<dbReference type="InterPro" id="IPR003689">
    <property type="entry name" value="ZIP"/>
</dbReference>
<evidence type="ECO:0000256" key="10">
    <source>
        <dbReference type="ARBA" id="ARBA00022833"/>
    </source>
</evidence>
<feature type="transmembrane region" description="Helical" evidence="22">
    <location>
        <begin position="424"/>
        <end position="447"/>
    </location>
</feature>
<evidence type="ECO:0000256" key="19">
    <source>
        <dbReference type="ARBA" id="ARBA00042777"/>
    </source>
</evidence>
<dbReference type="EMBL" id="JAFBMS010000001">
    <property type="protein sequence ID" value="KAG9355407.1"/>
    <property type="molecule type" value="Genomic_DNA"/>
</dbReference>
<keyword evidence="9" id="KW-0967">Endosome</keyword>
<feature type="signal peptide" evidence="23">
    <location>
        <begin position="1"/>
        <end position="23"/>
    </location>
</feature>
<dbReference type="InterPro" id="IPR049406">
    <property type="entry name" value="ZIP4_12_EF-hand"/>
</dbReference>
<feature type="transmembrane region" description="Helical" evidence="22">
    <location>
        <begin position="574"/>
        <end position="594"/>
    </location>
</feature>
<feature type="transmembrane region" description="Helical" evidence="22">
    <location>
        <begin position="600"/>
        <end position="621"/>
    </location>
</feature>
<keyword evidence="8 23" id="KW-0732">Signal</keyword>
<comment type="caution">
    <text evidence="26">The sequence shown here is derived from an EMBL/GenBank/DDBJ whole genome shotgun (WGS) entry which is preliminary data.</text>
</comment>
<feature type="domain" description="Zinc transporter ZIP4 N-terminal" evidence="24">
    <location>
        <begin position="53"/>
        <end position="208"/>
    </location>
</feature>
<keyword evidence="27" id="KW-1185">Reference proteome</keyword>
<evidence type="ECO:0000256" key="15">
    <source>
        <dbReference type="ARBA" id="ARBA00023136"/>
    </source>
</evidence>
<evidence type="ECO:0000256" key="6">
    <source>
        <dbReference type="ARBA" id="ARBA00022692"/>
    </source>
</evidence>
<keyword evidence="10" id="KW-0862">Zinc</keyword>
<reference evidence="26" key="1">
    <citation type="thesis" date="2021" institute="BYU ScholarsArchive" country="Provo, UT, USA">
        <title>Applications of and Algorithms for Genome Assembly and Genomic Analyses with an Emphasis on Marine Teleosts.</title>
        <authorList>
            <person name="Pickett B.D."/>
        </authorList>
    </citation>
    <scope>NUCLEOTIDE SEQUENCE</scope>
    <source>
        <strain evidence="26">HI-2016</strain>
    </source>
</reference>
<dbReference type="GO" id="GO:0046872">
    <property type="term" value="F:metal ion binding"/>
    <property type="evidence" value="ECO:0007669"/>
    <property type="project" value="UniProtKB-KW"/>
</dbReference>
<evidence type="ECO:0000256" key="9">
    <source>
        <dbReference type="ARBA" id="ARBA00022753"/>
    </source>
</evidence>
<dbReference type="AlphaFoldDB" id="A0A8T2PVC6"/>
<dbReference type="PANTHER" id="PTHR12191">
    <property type="entry name" value="SOLUTE CARRIER FAMILY 39"/>
    <property type="match status" value="1"/>
</dbReference>
<proteinExistence type="inferred from homology"/>
<evidence type="ECO:0000256" key="22">
    <source>
        <dbReference type="SAM" id="Phobius"/>
    </source>
</evidence>
<sequence length="662" mass="73645">MAAMFTILHVYLLFLSLNLYSYALFTKRDIYTNVVDLVSPGDEYLSENAARTFFSMLEKRVQCPDVSCEKCISVGDVDQLINGYVPANGLHMEEFFKVAAGWCFYLSAPLEACMAVKDKKWDRETEQFIQSITARDIPGDGFSAETTSMDRLLHRLEKHYRPTEHDQHCLEATDIQRETNVSVEDMAPGNIDSVLGSIVYHVLHGDCFAAHALPEEDYFLDYIFRGFGHDNMTEHDLEALMKTLKLGGSDHEHDHDHEHNHEHEHGHDQHGHQSLGHRHGEGQEWNSSWDSTCFTAHELLEIHHMNSSSLLRTDFTQLSPALIQQLLSGACENKAPSSNHGDQLSKVETYVYASLANLVICLVAMFGIVVLLCTACTNLFQLSIQFCISLAVGSLTGDAVLHLLPVLLGLHSHGSHSGGGQDHIYKLLVVLAGIYYFFLIEAIFSILTHNEDDHHSDEGSDPHHCDHGKVLQMYQSERMGKQSTSQADLVEEQIENAVSNPNRRTRAQRLIPYMITIGDGIHNFADGLAMGAAFSVSWKSGLATSLAVLCHELPHELGDFAFLLHCGISVKKALLLNFGSALTSFIGLYIALSFSTDPTAQTWIAAVTAGLFLYVGLADMLPSMIHRSSRTPWLTFFLQNLGLLAGWGIMLLLSLYEDNIGV</sequence>
<evidence type="ECO:0000256" key="4">
    <source>
        <dbReference type="ARBA" id="ARBA00022448"/>
    </source>
</evidence>
<keyword evidence="11" id="KW-0832">Ubl conjugation</keyword>
<evidence type="ECO:0000256" key="18">
    <source>
        <dbReference type="ARBA" id="ARBA00041703"/>
    </source>
</evidence>
<evidence type="ECO:0000313" key="26">
    <source>
        <dbReference type="EMBL" id="KAG9355407.1"/>
    </source>
</evidence>
<dbReference type="GO" id="GO:0055038">
    <property type="term" value="C:recycling endosome membrane"/>
    <property type="evidence" value="ECO:0007669"/>
    <property type="project" value="UniProtKB-SubCell"/>
</dbReference>
<feature type="transmembrane region" description="Helical" evidence="22">
    <location>
        <begin position="633"/>
        <end position="656"/>
    </location>
</feature>
<evidence type="ECO:0000256" key="20">
    <source>
        <dbReference type="ARBA" id="ARBA00055808"/>
    </source>
</evidence>
<feature type="region of interest" description="Disordered" evidence="21">
    <location>
        <begin position="248"/>
        <end position="283"/>
    </location>
</feature>
<feature type="transmembrane region" description="Helical" evidence="22">
    <location>
        <begin position="350"/>
        <end position="372"/>
    </location>
</feature>
<evidence type="ECO:0000313" key="27">
    <source>
        <dbReference type="Proteomes" id="UP000824540"/>
    </source>
</evidence>
<evidence type="ECO:0000256" key="13">
    <source>
        <dbReference type="ARBA" id="ARBA00022989"/>
    </source>
</evidence>
<accession>A0A8T2PVC6</accession>
<evidence type="ECO:0000256" key="7">
    <source>
        <dbReference type="ARBA" id="ARBA00022723"/>
    </source>
</evidence>
<evidence type="ECO:0000256" key="21">
    <source>
        <dbReference type="SAM" id="MobiDB-lite"/>
    </source>
</evidence>
<dbReference type="PANTHER" id="PTHR12191:SF21">
    <property type="entry name" value="ZINC TRANSPORTER ZIP4"/>
    <property type="match status" value="1"/>
</dbReference>
<dbReference type="GO" id="GO:0005385">
    <property type="term" value="F:zinc ion transmembrane transporter activity"/>
    <property type="evidence" value="ECO:0007669"/>
    <property type="project" value="TreeGrafter"/>
</dbReference>
<keyword evidence="13 22" id="KW-1133">Transmembrane helix</keyword>
<comment type="similarity">
    <text evidence="3">Belongs to the ZIP transporter (TC 2.A.5) family.</text>
</comment>
<keyword evidence="4" id="KW-0813">Transport</keyword>
<dbReference type="GO" id="GO:0071578">
    <property type="term" value="P:zinc ion import across plasma membrane"/>
    <property type="evidence" value="ECO:0007669"/>
    <property type="project" value="TreeGrafter"/>
</dbReference>
<feature type="compositionally biased region" description="Basic and acidic residues" evidence="21">
    <location>
        <begin position="248"/>
        <end position="271"/>
    </location>
</feature>
<dbReference type="GO" id="GO:0030003">
    <property type="term" value="P:intracellular monoatomic cation homeostasis"/>
    <property type="evidence" value="ECO:0007669"/>
    <property type="project" value="TreeGrafter"/>
</dbReference>
<evidence type="ECO:0000259" key="24">
    <source>
        <dbReference type="Pfam" id="PF18292"/>
    </source>
</evidence>
<dbReference type="Pfam" id="PF18292">
    <property type="entry name" value="ZIP4_domain"/>
    <property type="match status" value="1"/>
</dbReference>
<protein>
    <recommendedName>
        <fullName evidence="17">Zinc transporter ZIP4</fullName>
    </recommendedName>
    <alternativeName>
        <fullName evidence="19">Solute carrier family 39 member 4</fullName>
    </alternativeName>
    <alternativeName>
        <fullName evidence="18">Zrt- and Irt-like protein 4</fullName>
    </alternativeName>
</protein>
<evidence type="ECO:0000256" key="1">
    <source>
        <dbReference type="ARBA" id="ARBA00004195"/>
    </source>
</evidence>
<evidence type="ECO:0000256" key="23">
    <source>
        <dbReference type="SAM" id="SignalP"/>
    </source>
</evidence>
<evidence type="ECO:0000256" key="3">
    <source>
        <dbReference type="ARBA" id="ARBA00006939"/>
    </source>
</evidence>
<evidence type="ECO:0000256" key="5">
    <source>
        <dbReference type="ARBA" id="ARBA00022475"/>
    </source>
</evidence>
<dbReference type="OrthoDB" id="200954at2759"/>
<feature type="domain" description="Zinc transporter ZIP4/12 EF-hand" evidence="25">
    <location>
        <begin position="217"/>
        <end position="330"/>
    </location>
</feature>
<keyword evidence="7" id="KW-0479">Metal-binding</keyword>
<dbReference type="Proteomes" id="UP000824540">
    <property type="component" value="Unassembled WGS sequence"/>
</dbReference>
<evidence type="ECO:0000256" key="8">
    <source>
        <dbReference type="ARBA" id="ARBA00022729"/>
    </source>
</evidence>
<name>A0A8T2PVC6_9TELE</name>
<evidence type="ECO:0000256" key="16">
    <source>
        <dbReference type="ARBA" id="ARBA00034634"/>
    </source>
</evidence>
<keyword evidence="14" id="KW-0406">Ion transport</keyword>
<keyword evidence="5" id="KW-1003">Cell membrane</keyword>
<comment type="catalytic activity">
    <reaction evidence="16">
        <text>Zn(2+)(in) = Zn(2+)(out)</text>
        <dbReference type="Rhea" id="RHEA:29351"/>
        <dbReference type="ChEBI" id="CHEBI:29105"/>
    </reaction>
</comment>
<comment type="function">
    <text evidence="20">Selective transporter that mediates the uptake of Zn(2+). Plays an essential role for dietary zinc uptake from small intestine. The Zn(2+) uniporter activity is regulated by zinc availability. Also exhibits polyspecific binding and transport of Cu(2+), Cd(2+) and possibly Ni(2+) but at higher concentrations.</text>
</comment>
<dbReference type="GO" id="GO:0140410">
    <property type="term" value="F:monoatomic cation:bicarbonate symporter activity"/>
    <property type="evidence" value="ECO:0007669"/>
    <property type="project" value="TreeGrafter"/>
</dbReference>
<keyword evidence="15 22" id="KW-0472">Membrane</keyword>
<keyword evidence="6 22" id="KW-0812">Transmembrane</keyword>
<evidence type="ECO:0000256" key="12">
    <source>
        <dbReference type="ARBA" id="ARBA00022906"/>
    </source>
</evidence>
<feature type="chain" id="PRO_5035859225" description="Zinc transporter ZIP4" evidence="23">
    <location>
        <begin position="24"/>
        <end position="662"/>
    </location>
</feature>
<dbReference type="Pfam" id="PF02535">
    <property type="entry name" value="Zip"/>
    <property type="match status" value="1"/>
</dbReference>
<dbReference type="InterPro" id="IPR050799">
    <property type="entry name" value="ZIP_Transporter"/>
</dbReference>
<organism evidence="26 27">
    <name type="scientific">Albula glossodonta</name>
    <name type="common">roundjaw bonefish</name>
    <dbReference type="NCBI Taxonomy" id="121402"/>
    <lineage>
        <taxon>Eukaryota</taxon>
        <taxon>Metazoa</taxon>
        <taxon>Chordata</taxon>
        <taxon>Craniata</taxon>
        <taxon>Vertebrata</taxon>
        <taxon>Euteleostomi</taxon>
        <taxon>Actinopterygii</taxon>
        <taxon>Neopterygii</taxon>
        <taxon>Teleostei</taxon>
        <taxon>Albuliformes</taxon>
        <taxon>Albulidae</taxon>
        <taxon>Albula</taxon>
    </lineage>
</organism>
<dbReference type="GO" id="GO:0016324">
    <property type="term" value="C:apical plasma membrane"/>
    <property type="evidence" value="ECO:0007669"/>
    <property type="project" value="UniProtKB-SubCell"/>
</dbReference>
<dbReference type="InterPro" id="IPR041137">
    <property type="entry name" value="ZIP4_N"/>
</dbReference>
<gene>
    <name evidence="26" type="ORF">JZ751_000245</name>
</gene>
<dbReference type="Pfam" id="PF21116">
    <property type="entry name" value="EF-hand_Zip"/>
    <property type="match status" value="1"/>
</dbReference>
<evidence type="ECO:0000256" key="2">
    <source>
        <dbReference type="ARBA" id="ARBA00004424"/>
    </source>
</evidence>
<evidence type="ECO:0000256" key="11">
    <source>
        <dbReference type="ARBA" id="ARBA00022843"/>
    </source>
</evidence>
<keyword evidence="12" id="KW-0864">Zinc transport</keyword>
<feature type="transmembrane region" description="Helical" evidence="22">
    <location>
        <begin position="384"/>
        <end position="404"/>
    </location>
</feature>
<evidence type="ECO:0000259" key="25">
    <source>
        <dbReference type="Pfam" id="PF21116"/>
    </source>
</evidence>
<evidence type="ECO:0000256" key="17">
    <source>
        <dbReference type="ARBA" id="ARBA00039394"/>
    </source>
</evidence>
<comment type="subcellular location">
    <subcellularLocation>
        <location evidence="2">Apical cell membrane</location>
        <topology evidence="2">Multi-pass membrane protein</topology>
    </subcellularLocation>
    <subcellularLocation>
        <location evidence="1">Recycling endosome membrane</location>
        <topology evidence="1">Multi-pass membrane protein</topology>
    </subcellularLocation>
</comment>
<evidence type="ECO:0000256" key="14">
    <source>
        <dbReference type="ARBA" id="ARBA00023065"/>
    </source>
</evidence>